<dbReference type="Pfam" id="PF00704">
    <property type="entry name" value="Glyco_hydro_18"/>
    <property type="match status" value="1"/>
</dbReference>
<dbReference type="Gene3D" id="3.30.457.10">
    <property type="entry name" value="Copper amine oxidase-like, N-terminal domain"/>
    <property type="match status" value="1"/>
</dbReference>
<dbReference type="RefSeq" id="WP_307393930.1">
    <property type="nucleotide sequence ID" value="NZ_BAAADK010000048.1"/>
</dbReference>
<dbReference type="PANTHER" id="PTHR46066:SF2">
    <property type="entry name" value="CHITINASE DOMAIN-CONTAINING PROTEIN 1"/>
    <property type="match status" value="1"/>
</dbReference>
<dbReference type="Proteomes" id="UP001235840">
    <property type="component" value="Unassembled WGS sequence"/>
</dbReference>
<dbReference type="Gene3D" id="3.20.20.80">
    <property type="entry name" value="Glycosidases"/>
    <property type="match status" value="1"/>
</dbReference>
<proteinExistence type="predicted"/>
<dbReference type="InterPro" id="IPR012854">
    <property type="entry name" value="Cu_amine_oxidase-like_N"/>
</dbReference>
<name>A0ABT9VYF9_9BACI</name>
<dbReference type="InterPro" id="IPR017853">
    <property type="entry name" value="GH"/>
</dbReference>
<dbReference type="PANTHER" id="PTHR46066">
    <property type="entry name" value="CHITINASE DOMAIN-CONTAINING PROTEIN 1 FAMILY MEMBER"/>
    <property type="match status" value="1"/>
</dbReference>
<gene>
    <name evidence="3" type="ORF">J2S11_001928</name>
</gene>
<accession>A0ABT9VYF9</accession>
<keyword evidence="1" id="KW-0812">Transmembrane</keyword>
<dbReference type="InterPro" id="IPR001223">
    <property type="entry name" value="Glyco_hydro18_cat"/>
</dbReference>
<evidence type="ECO:0000259" key="2">
    <source>
        <dbReference type="PROSITE" id="PS51910"/>
    </source>
</evidence>
<sequence length="452" mass="50618">MQILQRVKKNQSEEQRGTFNVKRSWLKIGIPVMLIFVMLGGLSTQVEANATDRAVGTDRIQVYLDRFTLAFDVEPRIIPTSEGGHTVVPFRKLAESLGVQVTWNQANQTIKAVGFDREVVLTINRQAAQVDGQPYALGVAPFVDKGHTLIPLRFFSEVFGADVNWNQQQKVIRITSPKTNMYTFAFYGLGSFSQRQYIPNFDGIGYTWSRINQQGEWTISAANGNEYNWPQDHPDATTQDLIVSGQQGGGEAFLMVAAFESRGEVSAVLLDQGKRNTALQQMLDKVQEENMDGILIDFEGIRSTEEHQALKKAFTRFIQDLTQQAKQHGLKIGVALPPPNNHFNGYEYELIGEAADFIFLMAYDYNPRGAGINHQLPEPMLLVNQGIEQTLETIPASKIVLGINAIYETPETTVDKIGLAKRHGLKGMGLWILRGVNVDYMNQMGKSIYLEK</sequence>
<dbReference type="InterPro" id="IPR036582">
    <property type="entry name" value="Mao_N_sf"/>
</dbReference>
<dbReference type="InterPro" id="IPR011583">
    <property type="entry name" value="Chitinase_II/V-like_cat"/>
</dbReference>
<evidence type="ECO:0000313" key="4">
    <source>
        <dbReference type="Proteomes" id="UP001235840"/>
    </source>
</evidence>
<keyword evidence="1" id="KW-0472">Membrane</keyword>
<keyword evidence="1" id="KW-1133">Transmembrane helix</keyword>
<evidence type="ECO:0000313" key="3">
    <source>
        <dbReference type="EMBL" id="MDQ0166027.1"/>
    </source>
</evidence>
<organism evidence="3 4">
    <name type="scientific">Caldalkalibacillus horti</name>
    <dbReference type="NCBI Taxonomy" id="77523"/>
    <lineage>
        <taxon>Bacteria</taxon>
        <taxon>Bacillati</taxon>
        <taxon>Bacillota</taxon>
        <taxon>Bacilli</taxon>
        <taxon>Bacillales</taxon>
        <taxon>Bacillaceae</taxon>
        <taxon>Caldalkalibacillus</taxon>
    </lineage>
</organism>
<dbReference type="SUPFAM" id="SSF51445">
    <property type="entry name" value="(Trans)glycosidases"/>
    <property type="match status" value="1"/>
</dbReference>
<feature type="transmembrane region" description="Helical" evidence="1">
    <location>
        <begin position="25"/>
        <end position="43"/>
    </location>
</feature>
<dbReference type="EMBL" id="JAUSTY010000007">
    <property type="protein sequence ID" value="MDQ0166027.1"/>
    <property type="molecule type" value="Genomic_DNA"/>
</dbReference>
<reference evidence="3 4" key="1">
    <citation type="submission" date="2023-07" db="EMBL/GenBank/DDBJ databases">
        <title>Genomic Encyclopedia of Type Strains, Phase IV (KMG-IV): sequencing the most valuable type-strain genomes for metagenomic binning, comparative biology and taxonomic classification.</title>
        <authorList>
            <person name="Goeker M."/>
        </authorList>
    </citation>
    <scope>NUCLEOTIDE SEQUENCE [LARGE SCALE GENOMIC DNA]</scope>
    <source>
        <strain evidence="3 4">DSM 12751</strain>
    </source>
</reference>
<evidence type="ECO:0000256" key="1">
    <source>
        <dbReference type="SAM" id="Phobius"/>
    </source>
</evidence>
<protein>
    <recommendedName>
        <fullName evidence="2">GH18 domain-containing protein</fullName>
    </recommendedName>
</protein>
<dbReference type="Pfam" id="PF07833">
    <property type="entry name" value="Cu_amine_oxidN1"/>
    <property type="match status" value="1"/>
</dbReference>
<dbReference type="SMART" id="SM00636">
    <property type="entry name" value="Glyco_18"/>
    <property type="match status" value="1"/>
</dbReference>
<dbReference type="SUPFAM" id="SSF55383">
    <property type="entry name" value="Copper amine oxidase, domain N"/>
    <property type="match status" value="1"/>
</dbReference>
<comment type="caution">
    <text evidence="3">The sequence shown here is derived from an EMBL/GenBank/DDBJ whole genome shotgun (WGS) entry which is preliminary data.</text>
</comment>
<feature type="domain" description="GH18" evidence="2">
    <location>
        <begin position="156"/>
        <end position="451"/>
    </location>
</feature>
<keyword evidence="4" id="KW-1185">Reference proteome</keyword>
<dbReference type="PROSITE" id="PS51910">
    <property type="entry name" value="GH18_2"/>
    <property type="match status" value="1"/>
</dbReference>